<sequence>MKLSVILIAYDMAREIPRTLQGLARNYQLGAADLEYEVLLVDNGSPQAIDPQSYSHVDVPVELIRIDDAHPSPAKAINLAAEQARGEILCLMIDGAHLLTPGVFEMTLSTFRAFDEPLVATRYFFTGPDEQNKSIIEGYDKPAEDKLLASINWPEDGYRLFEIGTPFRAGARNITWFNKMFESNCISLSRTLFDRLDGCDEQFDLPGGGFLNLDLYKRAADAAGTTPVQLVGEGSFHQLHGGTTTNVSMEERKTRTESYREQYRNIRGTDSVMTEKNVHYMGHLPTEASKIHLKN</sequence>
<dbReference type="AlphaFoldDB" id="A0AAP8MB79"/>
<proteinExistence type="predicted"/>
<evidence type="ECO:0000313" key="2">
    <source>
        <dbReference type="EMBL" id="PLW84593.1"/>
    </source>
</evidence>
<dbReference type="Pfam" id="PF00535">
    <property type="entry name" value="Glycos_transf_2"/>
    <property type="match status" value="1"/>
</dbReference>
<dbReference type="PANTHER" id="PTHR43685">
    <property type="entry name" value="GLYCOSYLTRANSFERASE"/>
    <property type="match status" value="1"/>
</dbReference>
<dbReference type="PANTHER" id="PTHR43685:SF2">
    <property type="entry name" value="GLYCOSYLTRANSFERASE 2-LIKE DOMAIN-CONTAINING PROTEIN"/>
    <property type="match status" value="1"/>
</dbReference>
<name>A0AAP8MB79_9GAMM</name>
<organism evidence="2 3">
    <name type="scientific">Halioglobus japonicus</name>
    <dbReference type="NCBI Taxonomy" id="930805"/>
    <lineage>
        <taxon>Bacteria</taxon>
        <taxon>Pseudomonadati</taxon>
        <taxon>Pseudomonadota</taxon>
        <taxon>Gammaproteobacteria</taxon>
        <taxon>Cellvibrionales</taxon>
        <taxon>Halieaceae</taxon>
        <taxon>Halioglobus</taxon>
    </lineage>
</organism>
<reference evidence="2 3" key="1">
    <citation type="submission" date="2018-01" db="EMBL/GenBank/DDBJ databases">
        <title>The draft genome sequence of Halioglobus japonicus S1-36.</title>
        <authorList>
            <person name="Du Z.-J."/>
            <person name="Shi M.-J."/>
        </authorList>
    </citation>
    <scope>NUCLEOTIDE SEQUENCE [LARGE SCALE GENOMIC DNA]</scope>
    <source>
        <strain evidence="2 3">S1-36</strain>
    </source>
</reference>
<evidence type="ECO:0000313" key="3">
    <source>
        <dbReference type="Proteomes" id="UP000235162"/>
    </source>
</evidence>
<accession>A0AAP8MB79</accession>
<dbReference type="SUPFAM" id="SSF53448">
    <property type="entry name" value="Nucleotide-diphospho-sugar transferases"/>
    <property type="match status" value="1"/>
</dbReference>
<dbReference type="InterPro" id="IPR029044">
    <property type="entry name" value="Nucleotide-diphossugar_trans"/>
</dbReference>
<dbReference type="EMBL" id="PKUR01000007">
    <property type="protein sequence ID" value="PLW84593.1"/>
    <property type="molecule type" value="Genomic_DNA"/>
</dbReference>
<dbReference type="Gene3D" id="3.90.550.10">
    <property type="entry name" value="Spore Coat Polysaccharide Biosynthesis Protein SpsA, Chain A"/>
    <property type="match status" value="1"/>
</dbReference>
<comment type="caution">
    <text evidence="2">The sequence shown here is derived from an EMBL/GenBank/DDBJ whole genome shotgun (WGS) entry which is preliminary data.</text>
</comment>
<dbReference type="RefSeq" id="WP_084200923.1">
    <property type="nucleotide sequence ID" value="NZ_BMYL01000008.1"/>
</dbReference>
<dbReference type="Proteomes" id="UP000235162">
    <property type="component" value="Unassembled WGS sequence"/>
</dbReference>
<dbReference type="InterPro" id="IPR050834">
    <property type="entry name" value="Glycosyltransf_2"/>
</dbReference>
<protein>
    <recommendedName>
        <fullName evidence="1">Glycosyltransferase 2-like domain-containing protein</fullName>
    </recommendedName>
</protein>
<feature type="domain" description="Glycosyltransferase 2-like" evidence="1">
    <location>
        <begin position="4"/>
        <end position="143"/>
    </location>
</feature>
<dbReference type="InterPro" id="IPR001173">
    <property type="entry name" value="Glyco_trans_2-like"/>
</dbReference>
<dbReference type="KEGG" id="hja:BST95_18720"/>
<evidence type="ECO:0000259" key="1">
    <source>
        <dbReference type="Pfam" id="PF00535"/>
    </source>
</evidence>
<dbReference type="CDD" id="cd00761">
    <property type="entry name" value="Glyco_tranf_GTA_type"/>
    <property type="match status" value="1"/>
</dbReference>
<gene>
    <name evidence="2" type="ORF">C0029_18425</name>
</gene>
<keyword evidence="3" id="KW-1185">Reference proteome</keyword>